<feature type="region of interest" description="Disordered" evidence="1">
    <location>
        <begin position="166"/>
        <end position="195"/>
    </location>
</feature>
<evidence type="ECO:0000313" key="3">
    <source>
        <dbReference type="Proteomes" id="UP001207654"/>
    </source>
</evidence>
<feature type="compositionally biased region" description="Basic and acidic residues" evidence="1">
    <location>
        <begin position="57"/>
        <end position="70"/>
    </location>
</feature>
<comment type="caution">
    <text evidence="2">The sequence shown here is derived from an EMBL/GenBank/DDBJ whole genome shotgun (WGS) entry which is preliminary data.</text>
</comment>
<dbReference type="EMBL" id="JAPNKA010000001">
    <property type="protein sequence ID" value="MCY1082680.1"/>
    <property type="molecule type" value="Genomic_DNA"/>
</dbReference>
<keyword evidence="3" id="KW-1185">Reference proteome</keyword>
<evidence type="ECO:0000313" key="2">
    <source>
        <dbReference type="EMBL" id="MCY1082680.1"/>
    </source>
</evidence>
<feature type="compositionally biased region" description="Basic residues" evidence="1">
    <location>
        <begin position="185"/>
        <end position="195"/>
    </location>
</feature>
<accession>A0ABT4ALU9</accession>
<proteinExistence type="predicted"/>
<reference evidence="2 3" key="1">
    <citation type="submission" date="2022-11" db="EMBL/GenBank/DDBJ databases">
        <title>Minimal conservation of predation-associated metabolite biosynthetic gene clusters underscores biosynthetic potential of Myxococcota including descriptions for ten novel species: Archangium lansinium sp. nov., Myxococcus landrumus sp. nov., Nannocystis bai.</title>
        <authorList>
            <person name="Ahearne A."/>
            <person name="Stevens C."/>
            <person name="Phillips K."/>
        </authorList>
    </citation>
    <scope>NUCLEOTIDE SEQUENCE [LARGE SCALE GENOMIC DNA]</scope>
    <source>
        <strain evidence="2 3">MIWBW</strain>
    </source>
</reference>
<dbReference type="RefSeq" id="WP_267541239.1">
    <property type="nucleotide sequence ID" value="NZ_JAPNKA010000001.1"/>
</dbReference>
<sequence>MRTYSFDHFQADKPEPSTTNPGGAEHTPPVEQAKHGVPPSEEGQLHYGRQHAQTAELYRKHREERERTEQMRVSGVQEEPPGAEAPPAEVTERQAPQRKEPLLGDKADVEDRQAFQPDEPGIDNLKSLAQQAVSSVLEAAKEAAKGHPLTGARKLAGDAFSGVRRVAREVSTRTSRSTQKEQKGGTKKKGPGKKR</sequence>
<feature type="region of interest" description="Disordered" evidence="1">
    <location>
        <begin position="1"/>
        <end position="124"/>
    </location>
</feature>
<name>A0ABT4ALU9_9BACT</name>
<organism evidence="2 3">
    <name type="scientific">Archangium lansingense</name>
    <dbReference type="NCBI Taxonomy" id="2995310"/>
    <lineage>
        <taxon>Bacteria</taxon>
        <taxon>Pseudomonadati</taxon>
        <taxon>Myxococcota</taxon>
        <taxon>Myxococcia</taxon>
        <taxon>Myxococcales</taxon>
        <taxon>Cystobacterineae</taxon>
        <taxon>Archangiaceae</taxon>
        <taxon>Archangium</taxon>
    </lineage>
</organism>
<feature type="compositionally biased region" description="Basic and acidic residues" evidence="1">
    <location>
        <begin position="90"/>
        <end position="113"/>
    </location>
</feature>
<dbReference type="Proteomes" id="UP001207654">
    <property type="component" value="Unassembled WGS sequence"/>
</dbReference>
<feature type="compositionally biased region" description="Low complexity" evidence="1">
    <location>
        <begin position="78"/>
        <end position="89"/>
    </location>
</feature>
<evidence type="ECO:0000256" key="1">
    <source>
        <dbReference type="SAM" id="MobiDB-lite"/>
    </source>
</evidence>
<protein>
    <submittedName>
        <fullName evidence="2">Uncharacterized protein</fullName>
    </submittedName>
</protein>
<gene>
    <name evidence="2" type="ORF">OV287_50345</name>
</gene>